<proteinExistence type="predicted"/>
<reference evidence="1" key="1">
    <citation type="submission" date="2020-02" db="EMBL/GenBank/DDBJ databases">
        <authorList>
            <person name="Meier V. D."/>
        </authorList>
    </citation>
    <scope>NUCLEOTIDE SEQUENCE</scope>
    <source>
        <strain evidence="1">AVDCRST_MAG44</strain>
    </source>
</reference>
<name>A0A6J4SBL7_9SPHN</name>
<sequence length="232" mass="24750">MAFNRSVGHQAHHRAMAAQPVSVAEAQLFRVAGDGPARHPHLDALLGASGAHAGRDLADAMHLLCSLHGRHPGLIEVALQRCAEERAHSWLAHAAEAFERERLYLVRLTSAVGPLPSTPGAAETEAGLQSARHALETLAMSERSGCALGAATALVGDWRPMRRLLDRAAARAGLDCPPLSLPNEASVVAVISQVSNDPATERALRFGSEQLLLQHRAVFDLLEARAEARGDY</sequence>
<evidence type="ECO:0000313" key="1">
    <source>
        <dbReference type="EMBL" id="CAA9494610.1"/>
    </source>
</evidence>
<dbReference type="InterPro" id="IPR054248">
    <property type="entry name" value="DUF6975"/>
</dbReference>
<dbReference type="EMBL" id="CADCVY010000030">
    <property type="protein sequence ID" value="CAA9494610.1"/>
    <property type="molecule type" value="Genomic_DNA"/>
</dbReference>
<organism evidence="1">
    <name type="scientific">uncultured Sphingomonas sp</name>
    <dbReference type="NCBI Taxonomy" id="158754"/>
    <lineage>
        <taxon>Bacteria</taxon>
        <taxon>Pseudomonadati</taxon>
        <taxon>Pseudomonadota</taxon>
        <taxon>Alphaproteobacteria</taxon>
        <taxon>Sphingomonadales</taxon>
        <taxon>Sphingomonadaceae</taxon>
        <taxon>Sphingomonas</taxon>
        <taxon>environmental samples</taxon>
    </lineage>
</organism>
<protein>
    <submittedName>
        <fullName evidence="1">Uncharacterized protein</fullName>
    </submittedName>
</protein>
<gene>
    <name evidence="1" type="ORF">AVDCRST_MAG44-403</name>
</gene>
<dbReference type="Pfam" id="PF22391">
    <property type="entry name" value="DUF6975"/>
    <property type="match status" value="1"/>
</dbReference>
<accession>A0A6J4SBL7</accession>
<dbReference type="AlphaFoldDB" id="A0A6J4SBL7"/>